<evidence type="ECO:0000313" key="5">
    <source>
        <dbReference type="RefSeq" id="XP_025829143.1"/>
    </source>
</evidence>
<accession>A0A7F5R2B7</accession>
<feature type="coiled-coil region" evidence="2">
    <location>
        <begin position="33"/>
        <end position="125"/>
    </location>
</feature>
<feature type="region of interest" description="Disordered" evidence="3">
    <location>
        <begin position="371"/>
        <end position="403"/>
    </location>
</feature>
<keyword evidence="4" id="KW-1185">Reference proteome</keyword>
<name>A0A7F5R2B7_AGRPL</name>
<feature type="region of interest" description="Disordered" evidence="3">
    <location>
        <begin position="334"/>
        <end position="353"/>
    </location>
</feature>
<feature type="compositionally biased region" description="Polar residues" evidence="3">
    <location>
        <begin position="1"/>
        <end position="11"/>
    </location>
</feature>
<evidence type="ECO:0000256" key="2">
    <source>
        <dbReference type="SAM" id="Coils"/>
    </source>
</evidence>
<dbReference type="PANTHER" id="PTHR46292:SF1">
    <property type="entry name" value="COILED-COIL DOMAIN-CONTAINING PROTEIN 102A"/>
    <property type="match status" value="1"/>
</dbReference>
<feature type="compositionally biased region" description="Basic and acidic residues" evidence="3">
    <location>
        <begin position="393"/>
        <end position="403"/>
    </location>
</feature>
<evidence type="ECO:0000256" key="3">
    <source>
        <dbReference type="SAM" id="MobiDB-lite"/>
    </source>
</evidence>
<dbReference type="AlphaFoldDB" id="A0A7F5R2B7"/>
<dbReference type="Proteomes" id="UP000192223">
    <property type="component" value="Unplaced"/>
</dbReference>
<protein>
    <submittedName>
        <fullName evidence="5">Coiled-coil domain-containing protein 102A-like isoform X2</fullName>
    </submittedName>
</protein>
<evidence type="ECO:0000256" key="1">
    <source>
        <dbReference type="ARBA" id="ARBA00023054"/>
    </source>
</evidence>
<organism evidence="4 5">
    <name type="scientific">Agrilus planipennis</name>
    <name type="common">Emerald ash borer</name>
    <name type="synonym">Agrilus marcopoli</name>
    <dbReference type="NCBI Taxonomy" id="224129"/>
    <lineage>
        <taxon>Eukaryota</taxon>
        <taxon>Metazoa</taxon>
        <taxon>Ecdysozoa</taxon>
        <taxon>Arthropoda</taxon>
        <taxon>Hexapoda</taxon>
        <taxon>Insecta</taxon>
        <taxon>Pterygota</taxon>
        <taxon>Neoptera</taxon>
        <taxon>Endopterygota</taxon>
        <taxon>Coleoptera</taxon>
        <taxon>Polyphaga</taxon>
        <taxon>Elateriformia</taxon>
        <taxon>Buprestoidea</taxon>
        <taxon>Buprestidae</taxon>
        <taxon>Agrilinae</taxon>
        <taxon>Agrilus</taxon>
    </lineage>
</organism>
<gene>
    <name evidence="5" type="primary">LOC108737713</name>
</gene>
<keyword evidence="1 2" id="KW-0175">Coiled coil</keyword>
<dbReference type="PANTHER" id="PTHR46292">
    <property type="entry name" value="COILED-COIL DOMAIN-CONTAINING PROTEIN 102A"/>
    <property type="match status" value="1"/>
</dbReference>
<dbReference type="RefSeq" id="XP_025829143.1">
    <property type="nucleotide sequence ID" value="XM_025973358.1"/>
</dbReference>
<dbReference type="GeneID" id="108737713"/>
<feature type="compositionally biased region" description="Polar residues" evidence="3">
    <location>
        <begin position="379"/>
        <end position="392"/>
    </location>
</feature>
<dbReference type="OrthoDB" id="5984396at2759"/>
<evidence type="ECO:0000313" key="4">
    <source>
        <dbReference type="Proteomes" id="UP000192223"/>
    </source>
</evidence>
<proteinExistence type="predicted"/>
<sequence length="403" mass="47317">MAQSTGGTSSRRIIRDHETSSISSRYADTEWEAKEALRQRELEEARARAAQMEKTMRWWSDCTANWREKWSKVRNERNKAREEAKLLRTKLEAALKDGNCYIREKQEMEFQNEQLKKEIEKIHLLLLKHAGQFESQILEALGDDPLKDFNFSINHEQTTVKEKEIQDSSNITTQQECDSTATSLLCIEKDSCIEEYILQGAVPKYISEPKEDEVTDFDNLPNKACDEKDDNEEDCWSQKVSMLQLKLEETTKTLQVEREEKSQLLRNVEKLSNELQEMKEKCEELRQSRQDAVRELLSLQDQHQEEIILIKADLQEEAASRGGMDRRINDLRSEAENASEWGKRERLETDKLSLERENKKLRAELREIQERLEKKERPLSNSDAEFRQIQQELSDKNKVSSMQ</sequence>
<feature type="region of interest" description="Disordered" evidence="3">
    <location>
        <begin position="1"/>
        <end position="25"/>
    </location>
</feature>
<feature type="coiled-coil region" evidence="2">
    <location>
        <begin position="240"/>
        <end position="302"/>
    </location>
</feature>
<reference evidence="5" key="1">
    <citation type="submission" date="2025-08" db="UniProtKB">
        <authorList>
            <consortium name="RefSeq"/>
        </authorList>
    </citation>
    <scope>IDENTIFICATION</scope>
    <source>
        <tissue evidence="5">Entire body</tissue>
    </source>
</reference>